<dbReference type="InterPro" id="IPR033199">
    <property type="entry name" value="DDAH-like"/>
</dbReference>
<organism evidence="4 5">
    <name type="scientific">Desulfomicrobium apsheronum</name>
    <dbReference type="NCBI Taxonomy" id="52560"/>
    <lineage>
        <taxon>Bacteria</taxon>
        <taxon>Pseudomonadati</taxon>
        <taxon>Thermodesulfobacteriota</taxon>
        <taxon>Desulfovibrionia</taxon>
        <taxon>Desulfovibrionales</taxon>
        <taxon>Desulfomicrobiaceae</taxon>
        <taxon>Desulfomicrobium</taxon>
    </lineage>
</organism>
<dbReference type="EMBL" id="FORX01000004">
    <property type="protein sequence ID" value="SFJ60229.1"/>
    <property type="molecule type" value="Genomic_DNA"/>
</dbReference>
<evidence type="ECO:0000313" key="4">
    <source>
        <dbReference type="EMBL" id="SFJ60229.1"/>
    </source>
</evidence>
<dbReference type="GO" id="GO:0000052">
    <property type="term" value="P:citrulline metabolic process"/>
    <property type="evidence" value="ECO:0007669"/>
    <property type="project" value="TreeGrafter"/>
</dbReference>
<gene>
    <name evidence="4" type="ORF">SAMN04488082_104225</name>
</gene>
<evidence type="ECO:0000313" key="5">
    <source>
        <dbReference type="Proteomes" id="UP000198635"/>
    </source>
</evidence>
<dbReference type="GO" id="GO:0016597">
    <property type="term" value="F:amino acid binding"/>
    <property type="evidence" value="ECO:0007669"/>
    <property type="project" value="TreeGrafter"/>
</dbReference>
<dbReference type="Gene3D" id="3.75.10.10">
    <property type="entry name" value="L-arginine/glycine Amidinotransferase, Chain A"/>
    <property type="match status" value="1"/>
</dbReference>
<dbReference type="PANTHER" id="PTHR12737:SF9">
    <property type="entry name" value="DIMETHYLARGININASE"/>
    <property type="match status" value="1"/>
</dbReference>
<reference evidence="5" key="1">
    <citation type="submission" date="2016-10" db="EMBL/GenBank/DDBJ databases">
        <authorList>
            <person name="Varghese N."/>
            <person name="Submissions S."/>
        </authorList>
    </citation>
    <scope>NUCLEOTIDE SEQUENCE [LARGE SCALE GENOMIC DNA]</scope>
    <source>
        <strain evidence="5">DSM 5918</strain>
    </source>
</reference>
<comment type="similarity">
    <text evidence="1">Belongs to the DDAH family.</text>
</comment>
<evidence type="ECO:0000256" key="2">
    <source>
        <dbReference type="ARBA" id="ARBA00022801"/>
    </source>
</evidence>
<sequence>MFSHAITRIPGPDYSKGLTTSALPAPDLELALRQHDAYVRCLESLGLAVQVLPAAPGFPDACFVEDTAVVTREIAVISRPGAPSRRDETLSMVGPLSAHRPLARIEDPGTLDGGDILQVEKRFFIGVSDRTNEDGARQLAAILAGHGYESSIIKVAAGLHLKSSLNFVGENTMLVTRDFAGHPAISNFKQIICPEGEEYAANTLLVNGTLIMPTGYPRTRALLESLGLPIVELDTSEYRKMDGGLTCLSLRLQSPVS</sequence>
<dbReference type="GO" id="GO:0016403">
    <property type="term" value="F:dimethylargininase activity"/>
    <property type="evidence" value="ECO:0007669"/>
    <property type="project" value="TreeGrafter"/>
</dbReference>
<keyword evidence="5" id="KW-1185">Reference proteome</keyword>
<dbReference type="Pfam" id="PF02274">
    <property type="entry name" value="ADI"/>
    <property type="match status" value="1"/>
</dbReference>
<proteinExistence type="inferred from homology"/>
<feature type="active site" description="Proton donor" evidence="3">
    <location>
        <position position="160"/>
    </location>
</feature>
<dbReference type="AlphaFoldDB" id="A0A1I3SR17"/>
<feature type="active site" description="Nucleophile" evidence="3">
    <location>
        <position position="247"/>
    </location>
</feature>
<dbReference type="Proteomes" id="UP000198635">
    <property type="component" value="Unassembled WGS sequence"/>
</dbReference>
<dbReference type="OrthoDB" id="9790596at2"/>
<dbReference type="STRING" id="52560.SAMN04488082_104225"/>
<evidence type="ECO:0000256" key="1">
    <source>
        <dbReference type="ARBA" id="ARBA00008532"/>
    </source>
</evidence>
<dbReference type="GO" id="GO:0006525">
    <property type="term" value="P:arginine metabolic process"/>
    <property type="evidence" value="ECO:0007669"/>
    <property type="project" value="TreeGrafter"/>
</dbReference>
<keyword evidence="2" id="KW-0378">Hydrolase</keyword>
<dbReference type="GO" id="GO:0045429">
    <property type="term" value="P:positive regulation of nitric oxide biosynthetic process"/>
    <property type="evidence" value="ECO:0007669"/>
    <property type="project" value="TreeGrafter"/>
</dbReference>
<evidence type="ECO:0000256" key="3">
    <source>
        <dbReference type="PIRSR" id="PIRSR633199-1"/>
    </source>
</evidence>
<dbReference type="PANTHER" id="PTHR12737">
    <property type="entry name" value="DIMETHYLARGININE DIMETHYLAMINOHYDROLASE"/>
    <property type="match status" value="1"/>
</dbReference>
<dbReference type="SUPFAM" id="SSF55909">
    <property type="entry name" value="Pentein"/>
    <property type="match status" value="1"/>
</dbReference>
<dbReference type="RefSeq" id="WP_092373341.1">
    <property type="nucleotide sequence ID" value="NZ_FORX01000004.1"/>
</dbReference>
<name>A0A1I3SR17_9BACT</name>
<accession>A0A1I3SR17</accession>
<protein>
    <submittedName>
        <fullName evidence="4">Dimethylargininase</fullName>
    </submittedName>
</protein>